<gene>
    <name evidence="1" type="ORF">L6452_18329</name>
</gene>
<organism evidence="1 2">
    <name type="scientific">Arctium lappa</name>
    <name type="common">Greater burdock</name>
    <name type="synonym">Lappa major</name>
    <dbReference type="NCBI Taxonomy" id="4217"/>
    <lineage>
        <taxon>Eukaryota</taxon>
        <taxon>Viridiplantae</taxon>
        <taxon>Streptophyta</taxon>
        <taxon>Embryophyta</taxon>
        <taxon>Tracheophyta</taxon>
        <taxon>Spermatophyta</taxon>
        <taxon>Magnoliopsida</taxon>
        <taxon>eudicotyledons</taxon>
        <taxon>Gunneridae</taxon>
        <taxon>Pentapetalae</taxon>
        <taxon>asterids</taxon>
        <taxon>campanulids</taxon>
        <taxon>Asterales</taxon>
        <taxon>Asteraceae</taxon>
        <taxon>Carduoideae</taxon>
        <taxon>Cardueae</taxon>
        <taxon>Arctiinae</taxon>
        <taxon>Arctium</taxon>
    </lineage>
</organism>
<evidence type="ECO:0000313" key="2">
    <source>
        <dbReference type="Proteomes" id="UP001055879"/>
    </source>
</evidence>
<keyword evidence="2" id="KW-1185">Reference proteome</keyword>
<sequence>MGLYEVRRVMEAHVKLRAKLDFQIALNLGEARLRVTELVETIAYLNKYKTGSIIADPLGFVYRVNLIKKIFLASEVTKYSYETLRGILRMIHVKEERHKADLLAKLDLEISSLINFRELIMKAKFDGWRHEWRSALGEVANMASEYGMILNNFAEGYEAKFIEKTVNVIEDKLSRPMAKSGTERVQGLTLDMRMFNKEKSAQSTFYGHDSRKRQRETFSDESFLSSSHQTSSKRQHLTIFSWEWVHSHLKWPNEMDLDTHAFTKLDNLKLLRINYVQLNGSYDYFPENLRWLCWHGFPSTFLPCDLQLRNLVSLDLSYSNLEQVWKRTKLLGCLRILNLSYSRGLTKTPDFSGLPSLEKLLLKGCVTLVEICESIAMSEDLTLLDLEDCKNLINLPQTLWKLRYLETLVISGCSSLGEFPMDLRNMESLKELRADGSTFINPSVTIARKKKWWHPFVWSKPCRNPAVVWASLPGSLVKLHLANSNLSQDSFPKDFSNLSLLKHLNLSKNPIRGLPNAVRSLGKLEILDFTSCPHLQLLVDLPSSLEALWLDNCESLERVTSLNGLALSNLVKENCRKLTEVEGYFRLEPISKVNQEIINDLGLIDVGSMGNLELYLDDGFSYYNGKRPIQGLFQFGIFSTFIPSGEVPNWFEENKIRESSVSFTVPLDARFKCLNVCCVYGETDIDEVWSPHPAFIKVHNKTKNLTWIYCPVFFGLPDHEELAWLSQWNFGNHLECGNEATISFTVGDAFQVKECGVKLICFNQEDNQVEKEDDEIVGGDLLAFEETDEVVGGGDLQAFEEPDEVVGGDLQAFEFTKGTYFLFRDRFRHIIGMDDWTSTQWFRNLFGDSLDVLDALAGSWDGN</sequence>
<protein>
    <submittedName>
        <fullName evidence="1">Uncharacterized protein</fullName>
    </submittedName>
</protein>
<accession>A0ACB9C5V0</accession>
<name>A0ACB9C5V0_ARCLA</name>
<reference evidence="2" key="1">
    <citation type="journal article" date="2022" name="Mol. Ecol. Resour.">
        <title>The genomes of chicory, endive, great burdock and yacon provide insights into Asteraceae palaeo-polyploidization history and plant inulin production.</title>
        <authorList>
            <person name="Fan W."/>
            <person name="Wang S."/>
            <person name="Wang H."/>
            <person name="Wang A."/>
            <person name="Jiang F."/>
            <person name="Liu H."/>
            <person name="Zhao H."/>
            <person name="Xu D."/>
            <person name="Zhang Y."/>
        </authorList>
    </citation>
    <scope>NUCLEOTIDE SEQUENCE [LARGE SCALE GENOMIC DNA]</scope>
    <source>
        <strain evidence="2">cv. Niubang</strain>
    </source>
</reference>
<proteinExistence type="predicted"/>
<dbReference type="EMBL" id="CM042051">
    <property type="protein sequence ID" value="KAI3729666.1"/>
    <property type="molecule type" value="Genomic_DNA"/>
</dbReference>
<comment type="caution">
    <text evidence="1">The sequence shown here is derived from an EMBL/GenBank/DDBJ whole genome shotgun (WGS) entry which is preliminary data.</text>
</comment>
<reference evidence="1 2" key="2">
    <citation type="journal article" date="2022" name="Mol. Ecol. Resour.">
        <title>The genomes of chicory, endive, great burdock and yacon provide insights into Asteraceae paleo-polyploidization history and plant inulin production.</title>
        <authorList>
            <person name="Fan W."/>
            <person name="Wang S."/>
            <person name="Wang H."/>
            <person name="Wang A."/>
            <person name="Jiang F."/>
            <person name="Liu H."/>
            <person name="Zhao H."/>
            <person name="Xu D."/>
            <person name="Zhang Y."/>
        </authorList>
    </citation>
    <scope>NUCLEOTIDE SEQUENCE [LARGE SCALE GENOMIC DNA]</scope>
    <source>
        <strain evidence="2">cv. Niubang</strain>
    </source>
</reference>
<evidence type="ECO:0000313" key="1">
    <source>
        <dbReference type="EMBL" id="KAI3729666.1"/>
    </source>
</evidence>
<dbReference type="Proteomes" id="UP001055879">
    <property type="component" value="Linkage Group LG05"/>
</dbReference>